<name>A0ABT1TKV8_9GAMM</name>
<organism evidence="5 6">
    <name type="scientific">Methylomonas subterranea</name>
    <dbReference type="NCBI Taxonomy" id="2952225"/>
    <lineage>
        <taxon>Bacteria</taxon>
        <taxon>Pseudomonadati</taxon>
        <taxon>Pseudomonadota</taxon>
        <taxon>Gammaproteobacteria</taxon>
        <taxon>Methylococcales</taxon>
        <taxon>Methylococcaceae</taxon>
        <taxon>Methylomonas</taxon>
    </lineage>
</organism>
<dbReference type="InterPro" id="IPR003661">
    <property type="entry name" value="HisK_dim/P_dom"/>
</dbReference>
<dbReference type="Gene3D" id="1.10.287.130">
    <property type="match status" value="1"/>
</dbReference>
<dbReference type="Pfam" id="PF00512">
    <property type="entry name" value="HisKA"/>
    <property type="match status" value="1"/>
</dbReference>
<dbReference type="Gene3D" id="3.30.565.10">
    <property type="entry name" value="Histidine kinase-like ATPase, C-terminal domain"/>
    <property type="match status" value="1"/>
</dbReference>
<dbReference type="Pfam" id="PF02518">
    <property type="entry name" value="HATPase_c"/>
    <property type="match status" value="1"/>
</dbReference>
<dbReference type="InterPro" id="IPR036890">
    <property type="entry name" value="HATPase_C_sf"/>
</dbReference>
<dbReference type="InterPro" id="IPR004358">
    <property type="entry name" value="Sig_transdc_His_kin-like_C"/>
</dbReference>
<dbReference type="Pfam" id="PF13188">
    <property type="entry name" value="PAS_8"/>
    <property type="match status" value="1"/>
</dbReference>
<dbReference type="InterPro" id="IPR000014">
    <property type="entry name" value="PAS"/>
</dbReference>
<dbReference type="SMART" id="SM00091">
    <property type="entry name" value="PAS"/>
    <property type="match status" value="1"/>
</dbReference>
<dbReference type="EC" id="2.7.13.3" evidence="2"/>
<dbReference type="InterPro" id="IPR036097">
    <property type="entry name" value="HisK_dim/P_sf"/>
</dbReference>
<proteinExistence type="predicted"/>
<dbReference type="CDD" id="cd00075">
    <property type="entry name" value="HATPase"/>
    <property type="match status" value="1"/>
</dbReference>
<dbReference type="InterPro" id="IPR003594">
    <property type="entry name" value="HATPase_dom"/>
</dbReference>
<dbReference type="EMBL" id="JANIBJ010000047">
    <property type="protein sequence ID" value="MCQ8106095.1"/>
    <property type="molecule type" value="Genomic_DNA"/>
</dbReference>
<evidence type="ECO:0000259" key="4">
    <source>
        <dbReference type="PROSITE" id="PS50109"/>
    </source>
</evidence>
<dbReference type="PANTHER" id="PTHR43065">
    <property type="entry name" value="SENSOR HISTIDINE KINASE"/>
    <property type="match status" value="1"/>
</dbReference>
<dbReference type="PROSITE" id="PS50109">
    <property type="entry name" value="HIS_KIN"/>
    <property type="match status" value="1"/>
</dbReference>
<dbReference type="CDD" id="cd00082">
    <property type="entry name" value="HisKA"/>
    <property type="match status" value="1"/>
</dbReference>
<keyword evidence="3" id="KW-0597">Phosphoprotein</keyword>
<evidence type="ECO:0000256" key="3">
    <source>
        <dbReference type="ARBA" id="ARBA00022553"/>
    </source>
</evidence>
<keyword evidence="5" id="KW-0067">ATP-binding</keyword>
<dbReference type="SMART" id="SM00387">
    <property type="entry name" value="HATPase_c"/>
    <property type="match status" value="1"/>
</dbReference>
<evidence type="ECO:0000313" key="5">
    <source>
        <dbReference type="EMBL" id="MCQ8106095.1"/>
    </source>
</evidence>
<dbReference type="PANTHER" id="PTHR43065:SF29">
    <property type="entry name" value="SENSOR PROTEIN KINASE FLES"/>
    <property type="match status" value="1"/>
</dbReference>
<keyword evidence="5" id="KW-0547">Nucleotide-binding</keyword>
<gene>
    <name evidence="5" type="ORF">NP590_18450</name>
</gene>
<evidence type="ECO:0000256" key="2">
    <source>
        <dbReference type="ARBA" id="ARBA00012438"/>
    </source>
</evidence>
<comment type="caution">
    <text evidence="5">The sequence shown here is derived from an EMBL/GenBank/DDBJ whole genome shotgun (WGS) entry which is preliminary data.</text>
</comment>
<dbReference type="RefSeq" id="WP_256604154.1">
    <property type="nucleotide sequence ID" value="NZ_JANIBJ010000047.1"/>
</dbReference>
<protein>
    <recommendedName>
        <fullName evidence="2">histidine kinase</fullName>
        <ecNumber evidence="2">2.7.13.3</ecNumber>
    </recommendedName>
</protein>
<dbReference type="SUPFAM" id="SSF47384">
    <property type="entry name" value="Homodimeric domain of signal transducing histidine kinase"/>
    <property type="match status" value="1"/>
</dbReference>
<evidence type="ECO:0000256" key="1">
    <source>
        <dbReference type="ARBA" id="ARBA00000085"/>
    </source>
</evidence>
<keyword evidence="6" id="KW-1185">Reference proteome</keyword>
<dbReference type="InterPro" id="IPR005467">
    <property type="entry name" value="His_kinase_dom"/>
</dbReference>
<accession>A0ABT1TKV8</accession>
<feature type="domain" description="Histidine kinase" evidence="4">
    <location>
        <begin position="179"/>
        <end position="380"/>
    </location>
</feature>
<evidence type="ECO:0000313" key="6">
    <source>
        <dbReference type="Proteomes" id="UP001524499"/>
    </source>
</evidence>
<dbReference type="GO" id="GO:0005524">
    <property type="term" value="F:ATP binding"/>
    <property type="evidence" value="ECO:0007669"/>
    <property type="project" value="UniProtKB-KW"/>
</dbReference>
<dbReference type="InterPro" id="IPR035965">
    <property type="entry name" value="PAS-like_dom_sf"/>
</dbReference>
<dbReference type="SMART" id="SM00388">
    <property type="entry name" value="HisKA"/>
    <property type="match status" value="1"/>
</dbReference>
<reference evidence="5 6" key="1">
    <citation type="submission" date="2022-07" db="EMBL/GenBank/DDBJ databases">
        <title>Methylomonas rivi sp. nov., Methylomonas rosea sp. nov., Methylomonas aureus sp. nov. and Methylomonas subterranea sp. nov., four novel methanotrophs isolated from a freshwater creek and the deep terrestrial subsurface.</title>
        <authorList>
            <person name="Abin C."/>
            <person name="Sankaranarayanan K."/>
            <person name="Garner C."/>
            <person name="Sindelar R."/>
            <person name="Kotary K."/>
            <person name="Garner R."/>
            <person name="Barclay S."/>
            <person name="Lawson P."/>
            <person name="Krumholz L."/>
        </authorList>
    </citation>
    <scope>NUCLEOTIDE SEQUENCE [LARGE SCALE GENOMIC DNA]</scope>
    <source>
        <strain evidence="5 6">SURF-2</strain>
    </source>
</reference>
<comment type="catalytic activity">
    <reaction evidence="1">
        <text>ATP + protein L-histidine = ADP + protein N-phospho-L-histidine.</text>
        <dbReference type="EC" id="2.7.13.3"/>
    </reaction>
</comment>
<dbReference type="PRINTS" id="PR00344">
    <property type="entry name" value="BCTRLSENSOR"/>
</dbReference>
<dbReference type="SUPFAM" id="SSF55785">
    <property type="entry name" value="PYP-like sensor domain (PAS domain)"/>
    <property type="match status" value="1"/>
</dbReference>
<sequence length="402" mass="44269">MNTSKLQYQQKTERLTDAFRMFNELSENLAQSYQGLREQVAHLNGQLAAARNERLVTLSEKEKLANRLQQILAALPAAVILLDAGNRIIDCNGHAGAFLGEPLIGLHWQVVMARSLLPVPDSPHERQLPDGRIVSITRNHLNNDAEQIILLSDVSELRGLQDRLAQQKHLSAMGEMVASLAHQVRTPLTTAILYASQMGKPQLNEIKRQQFAEKILERLQYLERQVNDMLIFAKQGRLAMQGFSWRGMLDRIAERMDEFDGDFVLDNRVTRDCVLGNQDALRGALLNLLNNAMESGASAISLRALESGQGIEIGIADNGPGIEADRQRQMFEPFYTSKTHGTGLGLAVVASVVEAHGGAVSCRSTVGRGSVFTLCLPILPRDLGLSAPGRECAGLENNYETV</sequence>
<dbReference type="SUPFAM" id="SSF55874">
    <property type="entry name" value="ATPase domain of HSP90 chaperone/DNA topoisomerase II/histidine kinase"/>
    <property type="match status" value="1"/>
</dbReference>
<dbReference type="Proteomes" id="UP001524499">
    <property type="component" value="Unassembled WGS sequence"/>
</dbReference>